<dbReference type="NCBIfam" id="TIGR00093">
    <property type="entry name" value="pseudouridine synthase"/>
    <property type="match status" value="1"/>
</dbReference>
<dbReference type="GO" id="GO:0003723">
    <property type="term" value="F:RNA binding"/>
    <property type="evidence" value="ECO:0007669"/>
    <property type="project" value="UniProtKB-KW"/>
</dbReference>
<proteinExistence type="inferred from homology"/>
<dbReference type="AlphaFoldDB" id="R4PNI3"/>
<evidence type="ECO:0000256" key="4">
    <source>
        <dbReference type="RuleBase" id="RU003887"/>
    </source>
</evidence>
<dbReference type="InterPro" id="IPR036986">
    <property type="entry name" value="S4_RNA-bd_sf"/>
</dbReference>
<dbReference type="HOGENOM" id="CLU_024979_1_2_0"/>
<dbReference type="RefSeq" id="WP_015641989.1">
    <property type="nucleotide sequence ID" value="NC_021219.1"/>
</dbReference>
<organism evidence="6 7">
    <name type="scientific">Candidatus Saccharimonas aalborgensis</name>
    <dbReference type="NCBI Taxonomy" id="1332188"/>
    <lineage>
        <taxon>Bacteria</taxon>
        <taxon>Candidatus Saccharimonadota</taxon>
        <taxon>Candidatus Saccharimonadia</taxon>
        <taxon>Candidatus Saccharimonadales</taxon>
        <taxon>Candidatus Saccharimonadaceae</taxon>
        <taxon>Candidatus Saccharimonas</taxon>
    </lineage>
</organism>
<reference evidence="6 7" key="1">
    <citation type="journal article" date="2013" name="Nat. Biotechnol.">
        <title>Genome sequences of rare, uncultured bacteria obtained by differential coverage binning of multiple metagenomes.</title>
        <authorList>
            <person name="Albertsen M."/>
            <person name="Hugenholtz P."/>
            <person name="Skarshewski A."/>
            <person name="Nielsen K.L."/>
            <person name="Tyson G.W."/>
            <person name="Nielsen P.H."/>
        </authorList>
    </citation>
    <scope>NUCLEOTIDE SEQUENCE [LARGE SCALE GENOMIC DNA]</scope>
    <source>
        <strain evidence="6">TM71</strain>
    </source>
</reference>
<dbReference type="InterPro" id="IPR020103">
    <property type="entry name" value="PsdUridine_synth_cat_dom_sf"/>
</dbReference>
<dbReference type="EC" id="5.4.99.-" evidence="4"/>
<keyword evidence="2 4" id="KW-0413">Isomerase</keyword>
<dbReference type="InterPro" id="IPR018496">
    <property type="entry name" value="PsdUridine_synth_RsuA/RluB_CS"/>
</dbReference>
<accession>R4PNI3</accession>
<dbReference type="SUPFAM" id="SSF55120">
    <property type="entry name" value="Pseudouridine synthase"/>
    <property type="match status" value="1"/>
</dbReference>
<dbReference type="SMART" id="SM00363">
    <property type="entry name" value="S4"/>
    <property type="match status" value="1"/>
</dbReference>
<dbReference type="CDD" id="cd00165">
    <property type="entry name" value="S4"/>
    <property type="match status" value="1"/>
</dbReference>
<gene>
    <name evidence="6" type="primary">rluB</name>
    <name evidence="6" type="ORF">L336_0837</name>
</gene>
<dbReference type="InterPro" id="IPR050343">
    <property type="entry name" value="RsuA_PseudoU_synthase"/>
</dbReference>
<protein>
    <recommendedName>
        <fullName evidence="4">Pseudouridine synthase</fullName>
        <ecNumber evidence="4">5.4.99.-</ecNumber>
    </recommendedName>
</protein>
<comment type="similarity">
    <text evidence="1 4">Belongs to the pseudouridine synthase RsuA family.</text>
</comment>
<dbReference type="Gene3D" id="3.30.70.1560">
    <property type="entry name" value="Alpha-L RNA-binding motif"/>
    <property type="match status" value="1"/>
</dbReference>
<dbReference type="Proteomes" id="UP000013893">
    <property type="component" value="Chromosome"/>
</dbReference>
<name>R4PNI3_9BACT</name>
<evidence type="ECO:0000313" key="7">
    <source>
        <dbReference type="Proteomes" id="UP000013893"/>
    </source>
</evidence>
<evidence type="ECO:0000313" key="6">
    <source>
        <dbReference type="EMBL" id="AGL62539.1"/>
    </source>
</evidence>
<dbReference type="EMBL" id="CP005957">
    <property type="protein sequence ID" value="AGL62539.1"/>
    <property type="molecule type" value="Genomic_DNA"/>
</dbReference>
<dbReference type="GO" id="GO:0000455">
    <property type="term" value="P:enzyme-directed rRNA pseudouridine synthesis"/>
    <property type="evidence" value="ECO:0007669"/>
    <property type="project" value="UniProtKB-ARBA"/>
</dbReference>
<evidence type="ECO:0000256" key="3">
    <source>
        <dbReference type="PROSITE-ProRule" id="PRU00182"/>
    </source>
</evidence>
<sequence length="231" mass="26129">MLPGNSQRLNKYLALALGISRREADLLIEKGSVCVNGVTAQLGLQVSSSDHITVNNKEIPLAPTKYTYLLLNKPAGYVCSRRSQGDTPTIYDLLPLPLKHLKSVGRLDKDSSGLIILTNDGDFAHRMTHPQYRKTKVYRIRLDRDLEPLHQQMISDIGITLDDGRSQLTLAKLRDGNLREWQVTMSEGRNRQIRRTFAALGYTVVRLDRTNFGNYSLGDIKRGLYHQINIQ</sequence>
<dbReference type="PROSITE" id="PS01149">
    <property type="entry name" value="PSI_RSU"/>
    <property type="match status" value="1"/>
</dbReference>
<dbReference type="InterPro" id="IPR020094">
    <property type="entry name" value="TruA/RsuA/RluB/E/F_N"/>
</dbReference>
<dbReference type="FunFam" id="3.10.290.10:FF:000003">
    <property type="entry name" value="Pseudouridine synthase"/>
    <property type="match status" value="1"/>
</dbReference>
<dbReference type="KEGG" id="saal:L336_0837"/>
<dbReference type="GO" id="GO:0120159">
    <property type="term" value="F:rRNA pseudouridine synthase activity"/>
    <property type="evidence" value="ECO:0007669"/>
    <property type="project" value="UniProtKB-ARBA"/>
</dbReference>
<keyword evidence="7" id="KW-1185">Reference proteome</keyword>
<dbReference type="Gene3D" id="3.30.70.580">
    <property type="entry name" value="Pseudouridine synthase I, catalytic domain, N-terminal subdomain"/>
    <property type="match status" value="1"/>
</dbReference>
<dbReference type="STRING" id="1332188.L336_0837"/>
<dbReference type="PROSITE" id="PS50889">
    <property type="entry name" value="S4"/>
    <property type="match status" value="1"/>
</dbReference>
<dbReference type="InterPro" id="IPR000748">
    <property type="entry name" value="PsdUridine_synth_RsuA/RluB/E/F"/>
</dbReference>
<dbReference type="InterPro" id="IPR002942">
    <property type="entry name" value="S4_RNA-bd"/>
</dbReference>
<dbReference type="InterPro" id="IPR042092">
    <property type="entry name" value="PsdUridine_s_RsuA/RluB/E/F_cat"/>
</dbReference>
<dbReference type="Pfam" id="PF01479">
    <property type="entry name" value="S4"/>
    <property type="match status" value="1"/>
</dbReference>
<feature type="domain" description="RNA-binding S4" evidence="5">
    <location>
        <begin position="7"/>
        <end position="67"/>
    </location>
</feature>
<dbReference type="InterPro" id="IPR006145">
    <property type="entry name" value="PsdUridine_synth_RsuA/RluA"/>
</dbReference>
<dbReference type="Pfam" id="PF00849">
    <property type="entry name" value="PseudoU_synth_2"/>
    <property type="match status" value="1"/>
</dbReference>
<dbReference type="PANTHER" id="PTHR47683">
    <property type="entry name" value="PSEUDOURIDINE SYNTHASE FAMILY PROTEIN-RELATED"/>
    <property type="match status" value="1"/>
</dbReference>
<dbReference type="PANTHER" id="PTHR47683:SF2">
    <property type="entry name" value="RNA-BINDING S4 DOMAIN-CONTAINING PROTEIN"/>
    <property type="match status" value="1"/>
</dbReference>
<evidence type="ECO:0000256" key="2">
    <source>
        <dbReference type="ARBA" id="ARBA00023235"/>
    </source>
</evidence>
<evidence type="ECO:0000259" key="5">
    <source>
        <dbReference type="SMART" id="SM00363"/>
    </source>
</evidence>
<dbReference type="SUPFAM" id="SSF55174">
    <property type="entry name" value="Alpha-L RNA-binding motif"/>
    <property type="match status" value="1"/>
</dbReference>
<dbReference type="PATRIC" id="fig|1332188.3.peg.831"/>
<keyword evidence="3" id="KW-0694">RNA-binding</keyword>
<dbReference type="Gene3D" id="3.10.290.10">
    <property type="entry name" value="RNA-binding S4 domain"/>
    <property type="match status" value="1"/>
</dbReference>
<evidence type="ECO:0000256" key="1">
    <source>
        <dbReference type="ARBA" id="ARBA00008348"/>
    </source>
</evidence>